<dbReference type="GO" id="GO:0004029">
    <property type="term" value="F:aldehyde dehydrogenase (NAD+) activity"/>
    <property type="evidence" value="ECO:0007669"/>
    <property type="project" value="UniProtKB-EC"/>
</dbReference>
<gene>
    <name evidence="8" type="ORF">Trco_006972</name>
</gene>
<dbReference type="PROSITE" id="PS00687">
    <property type="entry name" value="ALDEHYDE_DEHYDR_GLU"/>
    <property type="match status" value="1"/>
</dbReference>
<dbReference type="Gene3D" id="3.40.605.10">
    <property type="entry name" value="Aldehyde Dehydrogenase, Chain A, domain 1"/>
    <property type="match status" value="1"/>
</dbReference>
<dbReference type="SUPFAM" id="SSF53720">
    <property type="entry name" value="ALDH-like"/>
    <property type="match status" value="1"/>
</dbReference>
<proteinExistence type="inferred from homology"/>
<evidence type="ECO:0000259" key="7">
    <source>
        <dbReference type="Pfam" id="PF00171"/>
    </source>
</evidence>
<comment type="catalytic activity">
    <reaction evidence="4">
        <text>an aldehyde + NAD(+) + H2O = a carboxylate + NADH + 2 H(+)</text>
        <dbReference type="Rhea" id="RHEA:16185"/>
        <dbReference type="ChEBI" id="CHEBI:15377"/>
        <dbReference type="ChEBI" id="CHEBI:15378"/>
        <dbReference type="ChEBI" id="CHEBI:17478"/>
        <dbReference type="ChEBI" id="CHEBI:29067"/>
        <dbReference type="ChEBI" id="CHEBI:57540"/>
        <dbReference type="ChEBI" id="CHEBI:57945"/>
        <dbReference type="EC" id="1.2.1.3"/>
    </reaction>
</comment>
<dbReference type="EC" id="1.2.1.3" evidence="3"/>
<comment type="similarity">
    <text evidence="1 6">Belongs to the aldehyde dehydrogenase family.</text>
</comment>
<dbReference type="EMBL" id="JAIWOZ010000005">
    <property type="protein sequence ID" value="KAH6605265.1"/>
    <property type="molecule type" value="Genomic_DNA"/>
</dbReference>
<keyword evidence="9" id="KW-1185">Reference proteome</keyword>
<dbReference type="Pfam" id="PF00171">
    <property type="entry name" value="Aldedh"/>
    <property type="match status" value="1"/>
</dbReference>
<organism evidence="8 9">
    <name type="scientific">Trichoderma cornu-damae</name>
    <dbReference type="NCBI Taxonomy" id="654480"/>
    <lineage>
        <taxon>Eukaryota</taxon>
        <taxon>Fungi</taxon>
        <taxon>Dikarya</taxon>
        <taxon>Ascomycota</taxon>
        <taxon>Pezizomycotina</taxon>
        <taxon>Sordariomycetes</taxon>
        <taxon>Hypocreomycetidae</taxon>
        <taxon>Hypocreales</taxon>
        <taxon>Hypocreaceae</taxon>
        <taxon>Trichoderma</taxon>
    </lineage>
</organism>
<evidence type="ECO:0000256" key="1">
    <source>
        <dbReference type="ARBA" id="ARBA00009986"/>
    </source>
</evidence>
<evidence type="ECO:0000313" key="9">
    <source>
        <dbReference type="Proteomes" id="UP000827724"/>
    </source>
</evidence>
<evidence type="ECO:0000256" key="6">
    <source>
        <dbReference type="RuleBase" id="RU003345"/>
    </source>
</evidence>
<accession>A0A9P8QLE0</accession>
<evidence type="ECO:0000256" key="4">
    <source>
        <dbReference type="ARBA" id="ARBA00049194"/>
    </source>
</evidence>
<dbReference type="Proteomes" id="UP000827724">
    <property type="component" value="Unassembled WGS sequence"/>
</dbReference>
<keyword evidence="2 6" id="KW-0560">Oxidoreductase</keyword>
<dbReference type="OrthoDB" id="310895at2759"/>
<protein>
    <recommendedName>
        <fullName evidence="3">aldehyde dehydrogenase (NAD(+))</fullName>
        <ecNumber evidence="3">1.2.1.3</ecNumber>
    </recommendedName>
</protein>
<evidence type="ECO:0000256" key="3">
    <source>
        <dbReference type="ARBA" id="ARBA00024226"/>
    </source>
</evidence>
<dbReference type="InterPro" id="IPR015590">
    <property type="entry name" value="Aldehyde_DH_dom"/>
</dbReference>
<name>A0A9P8QLE0_9HYPO</name>
<sequence>MTLLSQPLPISFNKLYVNGQYIEPNSKDALSLLNPKDGTLVAENIPIADSVDVDIAVKHAEAAFNGPWASFTSSQRSDCFRRLADLLETKLPDILLLDSLTTGNPVSLIPTREKNYIKNCLLYYAGWTDKLRGDYFPADDGFVKLVRQEPLGVCAAINPYNSPVASLFIKAAPCLATGNVLIVKPSEKSPLGSLAVAPLFEEAGFPPGVVQILPGDGKTGAILADHMRVRKISFTGSVATGKKIQVAAAQSNLKRVTLELGGKSPAVIFEDADIDNAITWTVNGILARTGQVCVAASRVYVQRSISEKFISRYIERMKEAAMAMGDPQDPDTKYGPLADSSAFEKVRGMILRGKEEAELVVGGNQIGTEGCFVEPTVFLNPKPDAEIYRSEVFGPVVVVKTFDTEEEVVEAANDTEYGLMAGVFTRDINRALRVSARIDSGVVGVNCVSMMHIQAPFGGKKASGIGREFGEYALRAFTEPKTILIK</sequence>
<dbReference type="AlphaFoldDB" id="A0A9P8QLE0"/>
<dbReference type="PANTHER" id="PTHR11699">
    <property type="entry name" value="ALDEHYDE DEHYDROGENASE-RELATED"/>
    <property type="match status" value="1"/>
</dbReference>
<dbReference type="InterPro" id="IPR016161">
    <property type="entry name" value="Ald_DH/histidinol_DH"/>
</dbReference>
<dbReference type="InterPro" id="IPR016160">
    <property type="entry name" value="Ald_DH_CS_CYS"/>
</dbReference>
<evidence type="ECO:0000256" key="2">
    <source>
        <dbReference type="ARBA" id="ARBA00023002"/>
    </source>
</evidence>
<comment type="caution">
    <text evidence="8">The sequence shown here is derived from an EMBL/GenBank/DDBJ whole genome shotgun (WGS) entry which is preliminary data.</text>
</comment>
<evidence type="ECO:0000256" key="5">
    <source>
        <dbReference type="PROSITE-ProRule" id="PRU10007"/>
    </source>
</evidence>
<feature type="domain" description="Aldehyde dehydrogenase" evidence="7">
    <location>
        <begin position="22"/>
        <end position="483"/>
    </location>
</feature>
<dbReference type="InterPro" id="IPR029510">
    <property type="entry name" value="Ald_DH_CS_GLU"/>
</dbReference>
<reference evidence="8" key="1">
    <citation type="submission" date="2021-08" db="EMBL/GenBank/DDBJ databases">
        <title>Chromosome-Level Trichoderma cornu-damae using Hi-C Data.</title>
        <authorList>
            <person name="Kim C.S."/>
        </authorList>
    </citation>
    <scope>NUCLEOTIDE SEQUENCE</scope>
    <source>
        <strain evidence="8">KA19-0412C</strain>
    </source>
</reference>
<dbReference type="InterPro" id="IPR016163">
    <property type="entry name" value="Ald_DH_C"/>
</dbReference>
<evidence type="ECO:0000313" key="8">
    <source>
        <dbReference type="EMBL" id="KAH6605265.1"/>
    </source>
</evidence>
<feature type="active site" evidence="5">
    <location>
        <position position="259"/>
    </location>
</feature>
<dbReference type="InterPro" id="IPR016162">
    <property type="entry name" value="Ald_DH_N"/>
</dbReference>
<dbReference type="FunFam" id="3.40.309.10:FF:000012">
    <property type="entry name" value="Betaine aldehyde dehydrogenase"/>
    <property type="match status" value="1"/>
</dbReference>
<dbReference type="Gene3D" id="3.40.309.10">
    <property type="entry name" value="Aldehyde Dehydrogenase, Chain A, domain 2"/>
    <property type="match status" value="1"/>
</dbReference>
<dbReference type="PROSITE" id="PS00070">
    <property type="entry name" value="ALDEHYDE_DEHYDR_CYS"/>
    <property type="match status" value="1"/>
</dbReference>
<dbReference type="FunFam" id="3.40.605.10:FF:000007">
    <property type="entry name" value="NAD/NADP-dependent betaine aldehyde dehydrogenase"/>
    <property type="match status" value="1"/>
</dbReference>